<dbReference type="OMA" id="KSMQCCL"/>
<dbReference type="PANTHER" id="PTHR34280">
    <property type="entry name" value="OS01G0920100 PROTEIN"/>
    <property type="match status" value="1"/>
</dbReference>
<dbReference type="EMBL" id="KI630674">
    <property type="protein sequence ID" value="EYU34799.1"/>
    <property type="molecule type" value="Genomic_DNA"/>
</dbReference>
<dbReference type="PANTHER" id="PTHR34280:SF2">
    <property type="entry name" value="OS01G0920100 PROTEIN"/>
    <property type="match status" value="1"/>
</dbReference>
<protein>
    <submittedName>
        <fullName evidence="1">Uncharacterized protein</fullName>
    </submittedName>
</protein>
<sequence length="211" mass="23279">MGSCVSIHRNPEAAMKLRFSVGSSKKEELLIPSPVKENSDKVNGGDRAVSDLPLKSRWSSPRFRDVAGSKDEAFFDSQPWLDSDCEEDFLSVNGDFTPSRGSTPVHHKFSSANVSTKSLNMEETFVSVDEESPPGNKKKRLSDLFKESLRTNQYVIVEENAAKTDIGANSTNGVLKTEEESVESAQCCLPSLRSSHSFDEKKKKTSPSAER</sequence>
<keyword evidence="2" id="KW-1185">Reference proteome</keyword>
<accession>A0A022R483</accession>
<dbReference type="InterPro" id="IPR038947">
    <property type="entry name" value="At3g27210-like"/>
</dbReference>
<proteinExistence type="predicted"/>
<dbReference type="eggNOG" id="ENOG502RYYI">
    <property type="taxonomic scope" value="Eukaryota"/>
</dbReference>
<dbReference type="AlphaFoldDB" id="A0A022R483"/>
<dbReference type="KEGG" id="egt:105961048"/>
<evidence type="ECO:0000313" key="1">
    <source>
        <dbReference type="EMBL" id="EYU34799.1"/>
    </source>
</evidence>
<dbReference type="OrthoDB" id="1925325at2759"/>
<dbReference type="PhylomeDB" id="A0A022R483"/>
<dbReference type="Proteomes" id="UP000030748">
    <property type="component" value="Unassembled WGS sequence"/>
</dbReference>
<name>A0A022R483_ERYGU</name>
<dbReference type="STRING" id="4155.A0A022R483"/>
<organism evidence="1 2">
    <name type="scientific">Erythranthe guttata</name>
    <name type="common">Yellow monkey flower</name>
    <name type="synonym">Mimulus guttatus</name>
    <dbReference type="NCBI Taxonomy" id="4155"/>
    <lineage>
        <taxon>Eukaryota</taxon>
        <taxon>Viridiplantae</taxon>
        <taxon>Streptophyta</taxon>
        <taxon>Embryophyta</taxon>
        <taxon>Tracheophyta</taxon>
        <taxon>Spermatophyta</taxon>
        <taxon>Magnoliopsida</taxon>
        <taxon>eudicotyledons</taxon>
        <taxon>Gunneridae</taxon>
        <taxon>Pentapetalae</taxon>
        <taxon>asterids</taxon>
        <taxon>lamiids</taxon>
        <taxon>Lamiales</taxon>
        <taxon>Phrymaceae</taxon>
        <taxon>Erythranthe</taxon>
    </lineage>
</organism>
<reference evidence="1 2" key="1">
    <citation type="journal article" date="2013" name="Proc. Natl. Acad. Sci. U.S.A.">
        <title>Fine-scale variation in meiotic recombination in Mimulus inferred from population shotgun sequencing.</title>
        <authorList>
            <person name="Hellsten U."/>
            <person name="Wright K.M."/>
            <person name="Jenkins J."/>
            <person name="Shu S."/>
            <person name="Yuan Y."/>
            <person name="Wessler S.R."/>
            <person name="Schmutz J."/>
            <person name="Willis J.H."/>
            <person name="Rokhsar D.S."/>
        </authorList>
    </citation>
    <scope>NUCLEOTIDE SEQUENCE [LARGE SCALE GENOMIC DNA]</scope>
    <source>
        <strain evidence="2">cv. DUN x IM62</strain>
    </source>
</reference>
<gene>
    <name evidence="1" type="ORF">MIMGU_mgv1a013741mg</name>
</gene>
<evidence type="ECO:0000313" key="2">
    <source>
        <dbReference type="Proteomes" id="UP000030748"/>
    </source>
</evidence>